<evidence type="ECO:0000313" key="2">
    <source>
        <dbReference type="Proteomes" id="UP000324897"/>
    </source>
</evidence>
<keyword evidence="2" id="KW-1185">Reference proteome</keyword>
<dbReference type="Gramene" id="TVU35983">
    <property type="protein sequence ID" value="TVU35983"/>
    <property type="gene ID" value="EJB05_17891"/>
</dbReference>
<comment type="caution">
    <text evidence="1">The sequence shown here is derived from an EMBL/GenBank/DDBJ whole genome shotgun (WGS) entry which is preliminary data.</text>
</comment>
<dbReference type="Proteomes" id="UP000324897">
    <property type="component" value="Unassembled WGS sequence"/>
</dbReference>
<evidence type="ECO:0000313" key="1">
    <source>
        <dbReference type="EMBL" id="TVU35983.1"/>
    </source>
</evidence>
<reference evidence="1 2" key="1">
    <citation type="journal article" date="2019" name="Sci. Rep.">
        <title>A high-quality genome of Eragrostis curvula grass provides insights into Poaceae evolution and supports new strategies to enhance forage quality.</title>
        <authorList>
            <person name="Carballo J."/>
            <person name="Santos B.A.C.M."/>
            <person name="Zappacosta D."/>
            <person name="Garbus I."/>
            <person name="Selva J.P."/>
            <person name="Gallo C.A."/>
            <person name="Diaz A."/>
            <person name="Albertini E."/>
            <person name="Caccamo M."/>
            <person name="Echenique V."/>
        </authorList>
    </citation>
    <scope>NUCLEOTIDE SEQUENCE [LARGE SCALE GENOMIC DNA]</scope>
    <source>
        <strain evidence="2">cv. Victoria</strain>
        <tissue evidence="1">Leaf</tissue>
    </source>
</reference>
<proteinExistence type="predicted"/>
<accession>A0A5J9VIN8</accession>
<name>A0A5J9VIN8_9POAL</name>
<feature type="non-terminal residue" evidence="1">
    <location>
        <position position="1"/>
    </location>
</feature>
<organism evidence="1 2">
    <name type="scientific">Eragrostis curvula</name>
    <name type="common">weeping love grass</name>
    <dbReference type="NCBI Taxonomy" id="38414"/>
    <lineage>
        <taxon>Eukaryota</taxon>
        <taxon>Viridiplantae</taxon>
        <taxon>Streptophyta</taxon>
        <taxon>Embryophyta</taxon>
        <taxon>Tracheophyta</taxon>
        <taxon>Spermatophyta</taxon>
        <taxon>Magnoliopsida</taxon>
        <taxon>Liliopsida</taxon>
        <taxon>Poales</taxon>
        <taxon>Poaceae</taxon>
        <taxon>PACMAD clade</taxon>
        <taxon>Chloridoideae</taxon>
        <taxon>Eragrostideae</taxon>
        <taxon>Eragrostidinae</taxon>
        <taxon>Eragrostis</taxon>
    </lineage>
</organism>
<sequence length="85" mass="9312">MAAWWRNRHSYVACSGLRRSVLHGSGWLAGDIVGDDGACDVATCRLSPGFWWCGVGLVDPFRMVTEKSEIKPTVAIEAPFLSTKN</sequence>
<dbReference type="EMBL" id="RWGY01000009">
    <property type="protein sequence ID" value="TVU35983.1"/>
    <property type="molecule type" value="Genomic_DNA"/>
</dbReference>
<dbReference type="AlphaFoldDB" id="A0A5J9VIN8"/>
<gene>
    <name evidence="1" type="ORF">EJB05_17891</name>
</gene>
<protein>
    <submittedName>
        <fullName evidence="1">Uncharacterized protein</fullName>
    </submittedName>
</protein>